<organism evidence="1 3">
    <name type="scientific">Aliidiomarina maris</name>
    <dbReference type="NCBI Taxonomy" id="531312"/>
    <lineage>
        <taxon>Bacteria</taxon>
        <taxon>Pseudomonadati</taxon>
        <taxon>Pseudomonadota</taxon>
        <taxon>Gammaproteobacteria</taxon>
        <taxon>Alteromonadales</taxon>
        <taxon>Idiomarinaceae</taxon>
        <taxon>Aliidiomarina</taxon>
    </lineage>
</organism>
<comment type="caution">
    <text evidence="1">The sequence shown here is derived from an EMBL/GenBank/DDBJ whole genome shotgun (WGS) entry which is preliminary data.</text>
</comment>
<dbReference type="InterPro" id="IPR036641">
    <property type="entry name" value="HPT_dom_sf"/>
</dbReference>
<reference evidence="2 4" key="1">
    <citation type="journal article" date="2018" name="Front. Microbiol.">
        <title>Genome-Based Analysis Reveals the Taxonomy and Diversity of the Family Idiomarinaceae.</title>
        <authorList>
            <person name="Liu Y."/>
            <person name="Lai Q."/>
            <person name="Shao Z."/>
        </authorList>
    </citation>
    <scope>NUCLEOTIDE SEQUENCE [LARGE SCALE GENOMIC DNA]</scope>
    <source>
        <strain evidence="2 4">CF12-14</strain>
    </source>
</reference>
<reference evidence="1 3" key="2">
    <citation type="submission" date="2018-06" db="EMBL/GenBank/DDBJ databases">
        <title>Genomic Encyclopedia of Type Strains, Phase III (KMG-III): the genomes of soil and plant-associated and newly described type strains.</title>
        <authorList>
            <person name="Whitman W."/>
        </authorList>
    </citation>
    <scope>NUCLEOTIDE SEQUENCE [LARGE SCALE GENOMIC DNA]</scope>
    <source>
        <strain evidence="1 3">CGMCC 1.15366</strain>
    </source>
</reference>
<name>A0A327X2M4_9GAMM</name>
<dbReference type="EMBL" id="PIPK01000003">
    <property type="protein sequence ID" value="RUO27353.1"/>
    <property type="molecule type" value="Genomic_DNA"/>
</dbReference>
<evidence type="ECO:0000313" key="1">
    <source>
        <dbReference type="EMBL" id="RAK00636.1"/>
    </source>
</evidence>
<protein>
    <submittedName>
        <fullName evidence="1">Uncharacterized protein</fullName>
    </submittedName>
</protein>
<accession>A0A327X2M4</accession>
<proteinExistence type="predicted"/>
<dbReference type="GO" id="GO:0000160">
    <property type="term" value="P:phosphorelay signal transduction system"/>
    <property type="evidence" value="ECO:0007669"/>
    <property type="project" value="InterPro"/>
</dbReference>
<sequence length="192" mass="21831">MTKTIIDKAYALRWCNHNEAHFERVLSTFYQRYHDVSWSSLAPSDVQRLAHDLKNLAPACGAPQLADYAASLTLPAPLPTAQQQDTLRQHLHTTLQAIADQYPQLVYTGQQYDISTTQKLYNELIQQLDQHNLKSLSLFEQWVSSYISEAMAPQPQIDVTAIREVLQRFHFPHAKQMIQAAVHSTSGDTIKS</sequence>
<dbReference type="SUPFAM" id="SSF47226">
    <property type="entry name" value="Histidine-containing phosphotransfer domain, HPT domain"/>
    <property type="match status" value="1"/>
</dbReference>
<evidence type="ECO:0000313" key="2">
    <source>
        <dbReference type="EMBL" id="RUO27353.1"/>
    </source>
</evidence>
<dbReference type="Proteomes" id="UP000249203">
    <property type="component" value="Unassembled WGS sequence"/>
</dbReference>
<dbReference type="RefSeq" id="WP_111568434.1">
    <property type="nucleotide sequence ID" value="NZ_PIPK01000003.1"/>
</dbReference>
<gene>
    <name evidence="1" type="ORF">B0I24_10261</name>
    <name evidence="2" type="ORF">CWE07_05270</name>
</gene>
<dbReference type="Gene3D" id="1.20.120.160">
    <property type="entry name" value="HPT domain"/>
    <property type="match status" value="1"/>
</dbReference>
<dbReference type="EMBL" id="QLMD01000002">
    <property type="protein sequence ID" value="RAK00636.1"/>
    <property type="molecule type" value="Genomic_DNA"/>
</dbReference>
<dbReference type="AlphaFoldDB" id="A0A327X2M4"/>
<dbReference type="Proteomes" id="UP000287865">
    <property type="component" value="Unassembled WGS sequence"/>
</dbReference>
<evidence type="ECO:0000313" key="4">
    <source>
        <dbReference type="Proteomes" id="UP000287865"/>
    </source>
</evidence>
<keyword evidence="4" id="KW-1185">Reference proteome</keyword>
<evidence type="ECO:0000313" key="3">
    <source>
        <dbReference type="Proteomes" id="UP000249203"/>
    </source>
</evidence>